<gene>
    <name evidence="1" type="ORF">KP791_000073</name>
</gene>
<proteinExistence type="predicted"/>
<evidence type="ECO:0000313" key="2">
    <source>
        <dbReference type="Proteomes" id="UP000824380"/>
    </source>
</evidence>
<name>A0ACB9ZIX2_9HYME</name>
<dbReference type="Proteomes" id="UP000824380">
    <property type="component" value="Chromosome 3"/>
</dbReference>
<evidence type="ECO:0000313" key="1">
    <source>
        <dbReference type="EMBL" id="KAI5630591.1"/>
    </source>
</evidence>
<dbReference type="EMBL" id="CM033499">
    <property type="protein sequence ID" value="KAI5630591.1"/>
    <property type="molecule type" value="Genomic_DNA"/>
</dbReference>
<organism evidence="1 2">
    <name type="scientific">Venturia canescens</name>
    <dbReference type="NCBI Taxonomy" id="32260"/>
    <lineage>
        <taxon>Eukaryota</taxon>
        <taxon>Metazoa</taxon>
        <taxon>Ecdysozoa</taxon>
        <taxon>Arthropoda</taxon>
        <taxon>Hexapoda</taxon>
        <taxon>Insecta</taxon>
        <taxon>Pterygota</taxon>
        <taxon>Neoptera</taxon>
        <taxon>Endopterygota</taxon>
        <taxon>Hymenoptera</taxon>
        <taxon>Apocrita</taxon>
        <taxon>Ichneumonoidea</taxon>
        <taxon>Ichneumonidae</taxon>
        <taxon>Campopleginae</taxon>
        <taxon>Dusona group</taxon>
        <taxon>Venturia</taxon>
    </lineage>
</organism>
<accession>A0ACB9ZIX2</accession>
<sequence length="139" mass="15330">MGLLGASSRLQWMVSSDCSHLPRNYKVSSIIVILLAFITLVVMLAATIYNIVNTSQLGGSPDSFNSKYKDDVEDVQKALSYLSIASVVLTTLTLAALLWKYSAASKMAKKCLQSPPAALERFDIQEPIPWNKELFNESQ</sequence>
<protein>
    <submittedName>
        <fullName evidence="1">OrNVorf41-like-2</fullName>
    </submittedName>
</protein>
<comment type="caution">
    <text evidence="1">The sequence shown here is derived from an EMBL/GenBank/DDBJ whole genome shotgun (WGS) entry which is preliminary data.</text>
</comment>
<reference evidence="1" key="1">
    <citation type="submission" date="2022-07" db="EMBL/GenBank/DDBJ databases">
        <title>Venturia canescens Genome.</title>
        <authorList>
            <person name="Burke G.R."/>
            <person name="Simmonds T.J."/>
            <person name="Geib S.M."/>
        </authorList>
    </citation>
    <scope>NUCLEOTIDE SEQUENCE</scope>
    <source>
        <strain evidence="1">UGA</strain>
    </source>
</reference>
<keyword evidence="2" id="KW-1185">Reference proteome</keyword>